<reference evidence="2" key="1">
    <citation type="journal article" date="2023" name="Hortic. Res.">
        <title>A chromosome-level phased genome enabling allele-level studies in sweet orange: a case study on citrus Huanglongbing tolerance.</title>
        <authorList>
            <person name="Wu B."/>
            <person name="Yu Q."/>
            <person name="Deng Z."/>
            <person name="Duan Y."/>
            <person name="Luo F."/>
            <person name="Gmitter F. Jr."/>
        </authorList>
    </citation>
    <scope>NUCLEOTIDE SEQUENCE [LARGE SCALE GENOMIC DNA]</scope>
    <source>
        <strain evidence="2">cv. Valencia</strain>
    </source>
</reference>
<evidence type="ECO:0000313" key="1">
    <source>
        <dbReference type="EMBL" id="KAH9802291.1"/>
    </source>
</evidence>
<dbReference type="Proteomes" id="UP000829398">
    <property type="component" value="Chromosome 1"/>
</dbReference>
<accession>A0ACB8NVY1</accession>
<sequence>MSSPHSSSNLGISIALKVGLQASNVLGSHFDSVENAELWYSNYARMFGFGVRKDDIRRGKKSGRITIRRWVCHFEGVRDERQYQNCSRVREPRPITRTGCRASFRVNYDDSVGKYIAKEFRPEHNHHLASTNEVHLIRSHRKVTDAELAQAKALRHVGVKTCQFMDYMADQVEGPQSLRFTRKDMQNTLDASTRAEVGDSDSDTTIAYFAAKSEHDPRLCFEYILDNENRLRNLFWADCVAHYDYHCFGDVLAFDVTYKTNVYHKPLVTLVGTNHHFRTTVFGFALLADETIDSYTWLLQTFLSTMGNRMPVSIITDGDKAMSKAIKTVFTGCIHRLCCWHLEHNAQANLKNEDFTRKFRDLMLTPMTVAEFETQWSAVVAEFALEHHAWVQKMYSKRCNWAEAYLRGTFFVGMQSTQRSESMNAYLSRFVQHKLKLYEFVRQIDRALRNIRTTETSNEFKTKYSTPVLRTHLQSLEKHAAQLFPLRVFLKVRDEMLREGAVIEVKTVKAVDVALYIVTEFGTPTTCWNVIHNLQENHIQCSCQMMESVGLPCRHMFHVLKVEQIEKIHDNMVLRRWTKKAKEHNTCRTTKPEVDTDVSEVARFSALSAACNKMCYNVAKNVEAYENGLVEINRLTLTYEQHAEQDGLPNKKLRMGTKLRNPAVEKTKGAMSKGKCVAESSRKCGKCRQVGHTARTCSIQGNDSTQLSVDGNCFAAFDSSSTQNPGAFAGVNPTLLGHASNQFSNVFIGGPLNSAIKMNQYVLPFEFHYHVPT</sequence>
<evidence type="ECO:0000313" key="2">
    <source>
        <dbReference type="Proteomes" id="UP000829398"/>
    </source>
</evidence>
<comment type="caution">
    <text evidence="1">The sequence shown here is derived from an EMBL/GenBank/DDBJ whole genome shotgun (WGS) entry which is preliminary data.</text>
</comment>
<proteinExistence type="predicted"/>
<name>A0ACB8NVY1_CITSI</name>
<gene>
    <name evidence="1" type="ORF">KPL71_001329</name>
</gene>
<organism evidence="1 2">
    <name type="scientific">Citrus sinensis</name>
    <name type="common">Sweet orange</name>
    <name type="synonym">Citrus aurantium var. sinensis</name>
    <dbReference type="NCBI Taxonomy" id="2711"/>
    <lineage>
        <taxon>Eukaryota</taxon>
        <taxon>Viridiplantae</taxon>
        <taxon>Streptophyta</taxon>
        <taxon>Embryophyta</taxon>
        <taxon>Tracheophyta</taxon>
        <taxon>Spermatophyta</taxon>
        <taxon>Magnoliopsida</taxon>
        <taxon>eudicotyledons</taxon>
        <taxon>Gunneridae</taxon>
        <taxon>Pentapetalae</taxon>
        <taxon>rosids</taxon>
        <taxon>malvids</taxon>
        <taxon>Sapindales</taxon>
        <taxon>Rutaceae</taxon>
        <taxon>Aurantioideae</taxon>
        <taxon>Citrus</taxon>
    </lineage>
</organism>
<protein>
    <submittedName>
        <fullName evidence="1">Protein FAR1-RELATED SEQUENCE</fullName>
    </submittedName>
</protein>
<dbReference type="EMBL" id="CM039170">
    <property type="protein sequence ID" value="KAH9802291.1"/>
    <property type="molecule type" value="Genomic_DNA"/>
</dbReference>
<keyword evidence="2" id="KW-1185">Reference proteome</keyword>